<keyword evidence="3" id="KW-1185">Reference proteome</keyword>
<evidence type="ECO:0000313" key="2">
    <source>
        <dbReference type="EMBL" id="KAK4417315.1"/>
    </source>
</evidence>
<organism evidence="2 3">
    <name type="scientific">Sesamum alatum</name>
    <dbReference type="NCBI Taxonomy" id="300844"/>
    <lineage>
        <taxon>Eukaryota</taxon>
        <taxon>Viridiplantae</taxon>
        <taxon>Streptophyta</taxon>
        <taxon>Embryophyta</taxon>
        <taxon>Tracheophyta</taxon>
        <taxon>Spermatophyta</taxon>
        <taxon>Magnoliopsida</taxon>
        <taxon>eudicotyledons</taxon>
        <taxon>Gunneridae</taxon>
        <taxon>Pentapetalae</taxon>
        <taxon>asterids</taxon>
        <taxon>lamiids</taxon>
        <taxon>Lamiales</taxon>
        <taxon>Pedaliaceae</taxon>
        <taxon>Sesamum</taxon>
    </lineage>
</organism>
<feature type="compositionally biased region" description="Pro residues" evidence="1">
    <location>
        <begin position="36"/>
        <end position="55"/>
    </location>
</feature>
<feature type="compositionally biased region" description="Low complexity" evidence="1">
    <location>
        <begin position="101"/>
        <end position="116"/>
    </location>
</feature>
<dbReference type="AlphaFoldDB" id="A0AAE1XSK4"/>
<feature type="region of interest" description="Disordered" evidence="1">
    <location>
        <begin position="14"/>
        <end position="58"/>
    </location>
</feature>
<protein>
    <submittedName>
        <fullName evidence="2">Uncharacterized protein</fullName>
    </submittedName>
</protein>
<dbReference type="EMBL" id="JACGWO010000010">
    <property type="protein sequence ID" value="KAK4417315.1"/>
    <property type="molecule type" value="Genomic_DNA"/>
</dbReference>
<dbReference type="Proteomes" id="UP001293254">
    <property type="component" value="Unassembled WGS sequence"/>
</dbReference>
<feature type="region of interest" description="Disordered" evidence="1">
    <location>
        <begin position="87"/>
        <end position="148"/>
    </location>
</feature>
<sequence>MLHTARCVCFHTHRPSPSPVSRLAKLMPPSRCPLSGDPPPPDRIQAAPPTPPHAPPLSARRTTTLLARFDAGDRVFVQLHPLTAIPHRLATSPSPPDHHQPSSSDVLVMSTSSDSLPPAERPLPAENQSPPTGSMTAAPHPLPTPAVPPVKKTYSKFVQNNIIASLQFDPNKAAKKAFQE</sequence>
<comment type="caution">
    <text evidence="2">The sequence shown here is derived from an EMBL/GenBank/DDBJ whole genome shotgun (WGS) entry which is preliminary data.</text>
</comment>
<name>A0AAE1XSK4_9LAMI</name>
<evidence type="ECO:0000256" key="1">
    <source>
        <dbReference type="SAM" id="MobiDB-lite"/>
    </source>
</evidence>
<proteinExistence type="predicted"/>
<feature type="compositionally biased region" description="Polar residues" evidence="1">
    <location>
        <begin position="126"/>
        <end position="135"/>
    </location>
</feature>
<reference evidence="2" key="1">
    <citation type="submission" date="2020-06" db="EMBL/GenBank/DDBJ databases">
        <authorList>
            <person name="Li T."/>
            <person name="Hu X."/>
            <person name="Zhang T."/>
            <person name="Song X."/>
            <person name="Zhang H."/>
            <person name="Dai N."/>
            <person name="Sheng W."/>
            <person name="Hou X."/>
            <person name="Wei L."/>
        </authorList>
    </citation>
    <scope>NUCLEOTIDE SEQUENCE</scope>
    <source>
        <strain evidence="2">3651</strain>
        <tissue evidence="2">Leaf</tissue>
    </source>
</reference>
<reference evidence="2" key="2">
    <citation type="journal article" date="2024" name="Plant">
        <title>Genomic evolution and insights into agronomic trait innovations of Sesamum species.</title>
        <authorList>
            <person name="Miao H."/>
            <person name="Wang L."/>
            <person name="Qu L."/>
            <person name="Liu H."/>
            <person name="Sun Y."/>
            <person name="Le M."/>
            <person name="Wang Q."/>
            <person name="Wei S."/>
            <person name="Zheng Y."/>
            <person name="Lin W."/>
            <person name="Duan Y."/>
            <person name="Cao H."/>
            <person name="Xiong S."/>
            <person name="Wang X."/>
            <person name="Wei L."/>
            <person name="Li C."/>
            <person name="Ma Q."/>
            <person name="Ju M."/>
            <person name="Zhao R."/>
            <person name="Li G."/>
            <person name="Mu C."/>
            <person name="Tian Q."/>
            <person name="Mei H."/>
            <person name="Zhang T."/>
            <person name="Gao T."/>
            <person name="Zhang H."/>
        </authorList>
    </citation>
    <scope>NUCLEOTIDE SEQUENCE</scope>
    <source>
        <strain evidence="2">3651</strain>
    </source>
</reference>
<gene>
    <name evidence="2" type="ORF">Salat_2557100</name>
</gene>
<evidence type="ECO:0000313" key="3">
    <source>
        <dbReference type="Proteomes" id="UP001293254"/>
    </source>
</evidence>
<accession>A0AAE1XSK4</accession>